<feature type="domain" description="Nicotinate phosphoribosyltransferase N-terminal" evidence="9">
    <location>
        <begin position="21"/>
        <end position="144"/>
    </location>
</feature>
<dbReference type="Pfam" id="PF17767">
    <property type="entry name" value="NAPRTase_N"/>
    <property type="match status" value="1"/>
</dbReference>
<dbReference type="EMBL" id="KZ994789">
    <property type="protein sequence ID" value="RKO92070.1"/>
    <property type="molecule type" value="Genomic_DNA"/>
</dbReference>
<evidence type="ECO:0000256" key="1">
    <source>
        <dbReference type="ARBA" id="ARBA00004952"/>
    </source>
</evidence>
<dbReference type="GO" id="GO:0016740">
    <property type="term" value="F:transferase activity"/>
    <property type="evidence" value="ECO:0007669"/>
    <property type="project" value="UniProtKB-KW"/>
</dbReference>
<dbReference type="Proteomes" id="UP000269721">
    <property type="component" value="Unassembled WGS sequence"/>
</dbReference>
<dbReference type="PANTHER" id="PTHR11098">
    <property type="entry name" value="NICOTINATE PHOSPHORIBOSYLTRANSFERASE"/>
    <property type="match status" value="1"/>
</dbReference>
<dbReference type="SUPFAM" id="SSF54675">
    <property type="entry name" value="Nicotinate/Quinolinate PRTase N-terminal domain-like"/>
    <property type="match status" value="1"/>
</dbReference>
<protein>
    <recommendedName>
        <fullName evidence="3">nicotinate phosphoribosyltransferase</fullName>
        <ecNumber evidence="3">6.3.4.21</ecNumber>
    </recommendedName>
</protein>
<evidence type="ECO:0000256" key="2">
    <source>
        <dbReference type="ARBA" id="ARBA00010897"/>
    </source>
</evidence>
<dbReference type="InterPro" id="IPR036068">
    <property type="entry name" value="Nicotinate_pribotase-like_C"/>
</dbReference>
<organism evidence="10 11">
    <name type="scientific">Blyttiomyces helicus</name>
    <dbReference type="NCBI Taxonomy" id="388810"/>
    <lineage>
        <taxon>Eukaryota</taxon>
        <taxon>Fungi</taxon>
        <taxon>Fungi incertae sedis</taxon>
        <taxon>Chytridiomycota</taxon>
        <taxon>Chytridiomycota incertae sedis</taxon>
        <taxon>Chytridiomycetes</taxon>
        <taxon>Chytridiomycetes incertae sedis</taxon>
        <taxon>Blyttiomyces</taxon>
    </lineage>
</organism>
<comment type="pathway">
    <text evidence="1">Cofactor biosynthesis; NAD(+) biosynthesis; nicotinate D-ribonucleotide from nicotinate: step 1/1.</text>
</comment>
<dbReference type="AlphaFoldDB" id="A0A4P9WLQ4"/>
<evidence type="ECO:0000256" key="3">
    <source>
        <dbReference type="ARBA" id="ARBA00013236"/>
    </source>
</evidence>
<evidence type="ECO:0000313" key="10">
    <source>
        <dbReference type="EMBL" id="RKO92070.1"/>
    </source>
</evidence>
<comment type="catalytic activity">
    <reaction evidence="7">
        <text>5-phospho-alpha-D-ribose 1-diphosphate + nicotinate + ATP + H2O = nicotinate beta-D-ribonucleotide + ADP + phosphate + diphosphate</text>
        <dbReference type="Rhea" id="RHEA:36163"/>
        <dbReference type="ChEBI" id="CHEBI:15377"/>
        <dbReference type="ChEBI" id="CHEBI:30616"/>
        <dbReference type="ChEBI" id="CHEBI:32544"/>
        <dbReference type="ChEBI" id="CHEBI:33019"/>
        <dbReference type="ChEBI" id="CHEBI:43474"/>
        <dbReference type="ChEBI" id="CHEBI:57502"/>
        <dbReference type="ChEBI" id="CHEBI:58017"/>
        <dbReference type="ChEBI" id="CHEBI:456216"/>
        <dbReference type="EC" id="6.3.4.21"/>
    </reaction>
</comment>
<dbReference type="UniPathway" id="UPA00253">
    <property type="reaction ID" value="UER00457"/>
</dbReference>
<evidence type="ECO:0000313" key="11">
    <source>
        <dbReference type="Proteomes" id="UP000269721"/>
    </source>
</evidence>
<keyword evidence="11" id="KW-1185">Reference proteome</keyword>
<dbReference type="SUPFAM" id="SSF51690">
    <property type="entry name" value="Nicotinate/Quinolinate PRTase C-terminal domain-like"/>
    <property type="match status" value="1"/>
</dbReference>
<feature type="domain" description="Nicotinate/nicotinamide phosphoribosyltransferase" evidence="8">
    <location>
        <begin position="195"/>
        <end position="329"/>
    </location>
</feature>
<dbReference type="Pfam" id="PF04095">
    <property type="entry name" value="NAPRTase"/>
    <property type="match status" value="1"/>
</dbReference>
<keyword evidence="5" id="KW-0436">Ligase</keyword>
<keyword evidence="10" id="KW-0808">Transferase</keyword>
<dbReference type="GO" id="GO:0005829">
    <property type="term" value="C:cytosol"/>
    <property type="evidence" value="ECO:0007669"/>
    <property type="project" value="TreeGrafter"/>
</dbReference>
<evidence type="ECO:0000259" key="8">
    <source>
        <dbReference type="Pfam" id="PF04095"/>
    </source>
</evidence>
<dbReference type="GO" id="GO:0004516">
    <property type="term" value="F:nicotinate phosphoribosyltransferase activity"/>
    <property type="evidence" value="ECO:0007669"/>
    <property type="project" value="UniProtKB-EC"/>
</dbReference>
<dbReference type="EC" id="6.3.4.21" evidence="3"/>
<proteinExistence type="inferred from homology"/>
<sequence length="337" mass="36841">MPPPSCPTSHLPARPRLTSLLDCDLYKFSMQQAVLLRYPNTPVSYTFRNRSSDTHKYTPEAFEVLKDAVDALAELRLTCDEQAWLSQAVPALTPAYLAFLGAFRLNPSQHVTAGLSPTGELAVTISGLWVDTILYEIPLLALISEVYFAVVDRDWNVEGQEERAAEKARALVEGGFGLVPIGTVAYEWVMAVSMYPAAFGTAFTDTYGLNAFLSNFGSDLFNTYPALRDDSDDPKRFADAVTAHYRSLSISPDTKTIVFSDSLDTARSLGASFGIGTFFTNDFRKRSDPLSASKAMNIVIKLEKVDGVDVVKLSDDPGKHQGRPDAVRAALATFGLC</sequence>
<reference evidence="11" key="1">
    <citation type="journal article" date="2018" name="Nat. Microbiol.">
        <title>Leveraging single-cell genomics to expand the fungal tree of life.</title>
        <authorList>
            <person name="Ahrendt S.R."/>
            <person name="Quandt C.A."/>
            <person name="Ciobanu D."/>
            <person name="Clum A."/>
            <person name="Salamov A."/>
            <person name="Andreopoulos B."/>
            <person name="Cheng J.F."/>
            <person name="Woyke T."/>
            <person name="Pelin A."/>
            <person name="Henrissat B."/>
            <person name="Reynolds N.K."/>
            <person name="Benny G.L."/>
            <person name="Smith M.E."/>
            <person name="James T.Y."/>
            <person name="Grigoriev I.V."/>
        </authorList>
    </citation>
    <scope>NUCLEOTIDE SEQUENCE [LARGE SCALE GENOMIC DNA]</scope>
</reference>
<keyword evidence="4" id="KW-0597">Phosphoprotein</keyword>
<evidence type="ECO:0000256" key="6">
    <source>
        <dbReference type="ARBA" id="ARBA00022642"/>
    </source>
</evidence>
<gene>
    <name evidence="10" type="ORF">BDK51DRAFT_30551</name>
</gene>
<dbReference type="InterPro" id="IPR041525">
    <property type="entry name" value="N/Namide_PRibTrfase"/>
</dbReference>
<dbReference type="InterPro" id="IPR040727">
    <property type="entry name" value="NAPRTase_N"/>
</dbReference>
<evidence type="ECO:0000259" key="9">
    <source>
        <dbReference type="Pfam" id="PF17767"/>
    </source>
</evidence>
<evidence type="ECO:0000256" key="5">
    <source>
        <dbReference type="ARBA" id="ARBA00022598"/>
    </source>
</evidence>
<dbReference type="OrthoDB" id="193380at2759"/>
<dbReference type="PANTHER" id="PTHR11098:SF1">
    <property type="entry name" value="NICOTINATE PHOSPHORIBOSYLTRANSFERASE"/>
    <property type="match status" value="1"/>
</dbReference>
<dbReference type="Gene3D" id="3.20.140.10">
    <property type="entry name" value="nicotinate phosphoribosyltransferase"/>
    <property type="match status" value="2"/>
</dbReference>
<accession>A0A4P9WLQ4</accession>
<keyword evidence="6" id="KW-0662">Pyridine nucleotide biosynthesis</keyword>
<evidence type="ECO:0000256" key="4">
    <source>
        <dbReference type="ARBA" id="ARBA00022553"/>
    </source>
</evidence>
<dbReference type="GO" id="GO:0034355">
    <property type="term" value="P:NAD+ biosynthetic process via the salvage pathway"/>
    <property type="evidence" value="ECO:0007669"/>
    <property type="project" value="TreeGrafter"/>
</dbReference>
<dbReference type="InterPro" id="IPR007229">
    <property type="entry name" value="Nic_PRibTrfase-Fam"/>
</dbReference>
<name>A0A4P9WLQ4_9FUNG</name>
<comment type="similarity">
    <text evidence="2">Belongs to the NAPRTase family.</text>
</comment>
<evidence type="ECO:0000256" key="7">
    <source>
        <dbReference type="ARBA" id="ARBA00048668"/>
    </source>
</evidence>